<feature type="transmembrane region" description="Helical" evidence="1">
    <location>
        <begin position="269"/>
        <end position="288"/>
    </location>
</feature>
<dbReference type="InterPro" id="IPR025315">
    <property type="entry name" value="DUF4220"/>
</dbReference>
<keyword evidence="1" id="KW-0812">Transmembrane</keyword>
<keyword evidence="1" id="KW-0472">Membrane</keyword>
<feature type="transmembrane region" description="Helical" evidence="1">
    <location>
        <begin position="300"/>
        <end position="321"/>
    </location>
</feature>
<gene>
    <name evidence="3" type="ORF">CFP56_035996</name>
</gene>
<feature type="transmembrane region" description="Helical" evidence="1">
    <location>
        <begin position="141"/>
        <end position="159"/>
    </location>
</feature>
<accession>A0AAW0J7Z9</accession>
<dbReference type="AlphaFoldDB" id="A0AAW0J7Z9"/>
<dbReference type="Pfam" id="PF13968">
    <property type="entry name" value="DUF4220"/>
    <property type="match status" value="2"/>
</dbReference>
<evidence type="ECO:0000259" key="2">
    <source>
        <dbReference type="Pfam" id="PF13968"/>
    </source>
</evidence>
<evidence type="ECO:0000313" key="3">
    <source>
        <dbReference type="EMBL" id="KAK7822905.1"/>
    </source>
</evidence>
<keyword evidence="4" id="KW-1185">Reference proteome</keyword>
<feature type="transmembrane region" description="Helical" evidence="1">
    <location>
        <begin position="34"/>
        <end position="53"/>
    </location>
</feature>
<organism evidence="3 4">
    <name type="scientific">Quercus suber</name>
    <name type="common">Cork oak</name>
    <dbReference type="NCBI Taxonomy" id="58331"/>
    <lineage>
        <taxon>Eukaryota</taxon>
        <taxon>Viridiplantae</taxon>
        <taxon>Streptophyta</taxon>
        <taxon>Embryophyta</taxon>
        <taxon>Tracheophyta</taxon>
        <taxon>Spermatophyta</taxon>
        <taxon>Magnoliopsida</taxon>
        <taxon>eudicotyledons</taxon>
        <taxon>Gunneridae</taxon>
        <taxon>Pentapetalae</taxon>
        <taxon>rosids</taxon>
        <taxon>fabids</taxon>
        <taxon>Fagales</taxon>
        <taxon>Fagaceae</taxon>
        <taxon>Quercus</taxon>
    </lineage>
</organism>
<feature type="domain" description="DUF4220" evidence="2">
    <location>
        <begin position="68"/>
        <end position="222"/>
    </location>
</feature>
<proteinExistence type="predicted"/>
<sequence length="499" mass="56656">MLLTILSAWLFVEKRRLAEVFPKQVRKLWDLWELRILVLISLTLQISLIVLGSRRKYNPSTLLRLSLWSAYLTADWVATVALGVLSNKQRPSCTCDIDSISNTTNPINDELSAFWAPFLLLHLGGPDTITAYALADNELWIRHLLGLVVQMIVAIYITVTAWSRTWLSFLTIPMLFVGGIKYIERTLSLRSANCEQFLDSLLNPPDPGPNYAKFMEEFSLKKAEGFSVLAIEVIEAADQPDAAGIEIELGFAYDVFYTKAPIMYTTWGCIFRFITSTCTIIVFVLFLIIEKHNHPWVDLIITYILLVGAIILEFYAVILLLSSDWTKLWFSEDGSHFSQIKSFFQQIITSQSISCFELIVSPLVSCFEPKVSSLLSCFQSKVSPLMSCFQRIIICRSISCFETIVSPLFSCYQSKVSPLMTCFQSKVSQLISCVQRVVSEVVYFLLPSNKKRWSNSMPQYNLLSFSLKDKPMPCLDAKPELFQKIVRHSPITVAKSLPN</sequence>
<feature type="domain" description="DUF4220" evidence="2">
    <location>
        <begin position="245"/>
        <end position="341"/>
    </location>
</feature>
<dbReference type="Proteomes" id="UP000237347">
    <property type="component" value="Unassembled WGS sequence"/>
</dbReference>
<dbReference type="PANTHER" id="PTHR31325">
    <property type="entry name" value="OS01G0798800 PROTEIN-RELATED"/>
    <property type="match status" value="1"/>
</dbReference>
<evidence type="ECO:0000256" key="1">
    <source>
        <dbReference type="SAM" id="Phobius"/>
    </source>
</evidence>
<feature type="transmembrane region" description="Helical" evidence="1">
    <location>
        <begin position="65"/>
        <end position="85"/>
    </location>
</feature>
<keyword evidence="1" id="KW-1133">Transmembrane helix</keyword>
<evidence type="ECO:0000313" key="4">
    <source>
        <dbReference type="Proteomes" id="UP000237347"/>
    </source>
</evidence>
<protein>
    <recommendedName>
        <fullName evidence="2">DUF4220 domain-containing protein</fullName>
    </recommendedName>
</protein>
<reference evidence="3 4" key="1">
    <citation type="journal article" date="2018" name="Sci. Data">
        <title>The draft genome sequence of cork oak.</title>
        <authorList>
            <person name="Ramos A.M."/>
            <person name="Usie A."/>
            <person name="Barbosa P."/>
            <person name="Barros P.M."/>
            <person name="Capote T."/>
            <person name="Chaves I."/>
            <person name="Simoes F."/>
            <person name="Abreu I."/>
            <person name="Carrasquinho I."/>
            <person name="Faro C."/>
            <person name="Guimaraes J.B."/>
            <person name="Mendonca D."/>
            <person name="Nobrega F."/>
            <person name="Rodrigues L."/>
            <person name="Saibo N.J.M."/>
            <person name="Varela M.C."/>
            <person name="Egas C."/>
            <person name="Matos J."/>
            <person name="Miguel C.M."/>
            <person name="Oliveira M.M."/>
            <person name="Ricardo C.P."/>
            <person name="Goncalves S."/>
        </authorList>
    </citation>
    <scope>NUCLEOTIDE SEQUENCE [LARGE SCALE GENOMIC DNA]</scope>
    <source>
        <strain evidence="4">cv. HL8</strain>
    </source>
</reference>
<comment type="caution">
    <text evidence="3">The sequence shown here is derived from an EMBL/GenBank/DDBJ whole genome shotgun (WGS) entry which is preliminary data.</text>
</comment>
<name>A0AAW0J7Z9_QUESU</name>
<feature type="transmembrane region" description="Helical" evidence="1">
    <location>
        <begin position="165"/>
        <end position="183"/>
    </location>
</feature>
<feature type="transmembrane region" description="Helical" evidence="1">
    <location>
        <begin position="114"/>
        <end position="134"/>
    </location>
</feature>
<dbReference type="EMBL" id="PKMF04000650">
    <property type="protein sequence ID" value="KAK7822905.1"/>
    <property type="molecule type" value="Genomic_DNA"/>
</dbReference>